<dbReference type="RefSeq" id="XP_068351728.1">
    <property type="nucleotide sequence ID" value="XM_068510007.1"/>
</dbReference>
<evidence type="ECO:0000256" key="1">
    <source>
        <dbReference type="SAM" id="MobiDB-lite"/>
    </source>
</evidence>
<dbReference type="AlphaFoldDB" id="A0A1J4JJR4"/>
<dbReference type="VEuPathDB" id="TrichDB:TRFO_35026"/>
<evidence type="ECO:0000313" key="2">
    <source>
        <dbReference type="EMBL" id="OHS98591.1"/>
    </source>
</evidence>
<gene>
    <name evidence="2" type="ORF">TRFO_35026</name>
</gene>
<dbReference type="Proteomes" id="UP000179807">
    <property type="component" value="Unassembled WGS sequence"/>
</dbReference>
<organism evidence="2 3">
    <name type="scientific">Tritrichomonas foetus</name>
    <dbReference type="NCBI Taxonomy" id="1144522"/>
    <lineage>
        <taxon>Eukaryota</taxon>
        <taxon>Metamonada</taxon>
        <taxon>Parabasalia</taxon>
        <taxon>Tritrichomonadida</taxon>
        <taxon>Tritrichomonadidae</taxon>
        <taxon>Tritrichomonas</taxon>
    </lineage>
</organism>
<feature type="region of interest" description="Disordered" evidence="1">
    <location>
        <begin position="1079"/>
        <end position="1099"/>
    </location>
</feature>
<comment type="caution">
    <text evidence="2">The sequence shown here is derived from an EMBL/GenBank/DDBJ whole genome shotgun (WGS) entry which is preliminary data.</text>
</comment>
<name>A0A1J4JJR4_9EUKA</name>
<keyword evidence="3" id="KW-1185">Reference proteome</keyword>
<accession>A0A1J4JJR4</accession>
<reference evidence="2" key="1">
    <citation type="submission" date="2016-10" db="EMBL/GenBank/DDBJ databases">
        <authorList>
            <person name="Benchimol M."/>
            <person name="Almeida L.G."/>
            <person name="Vasconcelos A.T."/>
            <person name="Perreira-Neves A."/>
            <person name="Rosa I.A."/>
            <person name="Tasca T."/>
            <person name="Bogo M.R."/>
            <person name="de Souza W."/>
        </authorList>
    </citation>
    <scope>NUCLEOTIDE SEQUENCE [LARGE SCALE GENOMIC DNA]</scope>
    <source>
        <strain evidence="2">K</strain>
    </source>
</reference>
<evidence type="ECO:0000313" key="3">
    <source>
        <dbReference type="Proteomes" id="UP000179807"/>
    </source>
</evidence>
<protein>
    <submittedName>
        <fullName evidence="2">Uncharacterized protein</fullName>
    </submittedName>
</protein>
<dbReference type="GeneID" id="94844711"/>
<sequence>MNDAYNWKSDISQIKSTFHQKCTNEMSQAFSQPYQMNDLYNFHTTDLDIYHQISTLFSKPNQPNLKYSFPYDTDSLCRLITEIIRRNKPAQLMVIVDDLKLLFPLLDGFIELGIINCIDLIYEIDRHDQCISHTTDPNEYYHDISICKAHNQAMSEDKIFPHYNSFLPCEEICPLISQFSAQSTDIFDHLLSVNDVEDIEDLFSCDNQCPVLEFQRHNKNIHNNSNKVKLMITTQDSIFYYILKQSIIHRLNLQSTLDSWKIVLFSNNIQNQMLDLFPLNLGYNEIQTILTNLLQSKNTSKLLNPFLTTLQQRLQDYFMKNIPIAPIPNFNEEIFSQIYHSLKTEDKHLFEQCLLLLLACNSPDYFKITVRQSNEKNIVDFQCTVTQLQNFHDLLDNHSIIHLSEDNKYNFSDYFHSFISMLCCKENNSIVFRCSADIDDKLPNEFGNNVIRLDYRQHMIGIRILKWYPSFYKMLRIDLRSRSFTRYYHLTGSPGIGKSTFIFYFVLRWFHCDENELMCSYKKYEYQKPLNAISIFYLPMKEENQQYQRTDSEKILIFRLDDKVFIGQYTDMDHFIDYKHGCKEKIYILFERLYQIENNESLLVTPDDVSGDFYKTHNFRVFHTQKIKILIEWIVDDENFICINIYDGHHSYKSGEPKVLMCSSYNHSITSLQFDKPIFPPLCTPYEFQYAISLYRGGYKRKILEKARTIAQYINLNIRDALILATAHTTSIIEDLLIIEMAKQLKRNDIMNVPKLSDLINNQKYLFILKPITNKLYTSITSNCDQLLNFTSETSKNLVFGFLNKQNINIQNSVRGVLTQLLGLFCKQSAGYLFEALGNLNLQLPCLLNCVKVCAAVNQKTHQKMLVYESDNFNFNLFVNGCTEVVIIENESPQKFINILYAVQDFEGKNYLYLPERATQHFYDSLLFDSQDGILYAFQLTVGDTHGFNVAELDKLFSEIDSHEDNPNKLDIKKIIYINLRNYPPFNRIFLEPKGRQNALLALLTYSKFEIYYSMLDISNIEIIRQSYSDLKTQYQNNSDSFLKKIHNYKQNFAPLNPPLIPQESIPLNYIIQRNTLVPKPKSNRKKDSNNDSNHQLGQ</sequence>
<dbReference type="EMBL" id="MLAK01001048">
    <property type="protein sequence ID" value="OHS98591.1"/>
    <property type="molecule type" value="Genomic_DNA"/>
</dbReference>
<proteinExistence type="predicted"/>